<reference evidence="3 4" key="1">
    <citation type="submission" date="2020-08" db="EMBL/GenBank/DDBJ databases">
        <title>Genomic Encyclopedia of Type Strains, Phase IV (KMG-IV): sequencing the most valuable type-strain genomes for metagenomic binning, comparative biology and taxonomic classification.</title>
        <authorList>
            <person name="Goeker M."/>
        </authorList>
    </citation>
    <scope>NUCLEOTIDE SEQUENCE [LARGE SCALE GENOMIC DNA]</scope>
    <source>
        <strain evidence="3 4">DSM 101730</strain>
    </source>
</reference>
<feature type="domain" description="SH3b" evidence="2">
    <location>
        <begin position="122"/>
        <end position="183"/>
    </location>
</feature>
<evidence type="ECO:0000259" key="2">
    <source>
        <dbReference type="SMART" id="SM00287"/>
    </source>
</evidence>
<dbReference type="Pfam" id="PF06347">
    <property type="entry name" value="SH3_4"/>
    <property type="match status" value="2"/>
</dbReference>
<dbReference type="InterPro" id="IPR003646">
    <property type="entry name" value="SH3-like_bac-type"/>
</dbReference>
<organism evidence="3 4">
    <name type="scientific">Amaricoccus macauensis</name>
    <dbReference type="NCBI Taxonomy" id="57001"/>
    <lineage>
        <taxon>Bacteria</taxon>
        <taxon>Pseudomonadati</taxon>
        <taxon>Pseudomonadota</taxon>
        <taxon>Alphaproteobacteria</taxon>
        <taxon>Rhodobacterales</taxon>
        <taxon>Paracoccaceae</taxon>
        <taxon>Amaricoccus</taxon>
    </lineage>
</organism>
<dbReference type="Gene3D" id="2.30.30.40">
    <property type="entry name" value="SH3 Domains"/>
    <property type="match status" value="1"/>
</dbReference>
<evidence type="ECO:0000256" key="1">
    <source>
        <dbReference type="SAM" id="SignalP"/>
    </source>
</evidence>
<feature type="chain" id="PRO_5032892276" evidence="1">
    <location>
        <begin position="32"/>
        <end position="190"/>
    </location>
</feature>
<gene>
    <name evidence="3" type="ORF">HNP73_003879</name>
</gene>
<evidence type="ECO:0000313" key="3">
    <source>
        <dbReference type="EMBL" id="MBB5223925.1"/>
    </source>
</evidence>
<accession>A0A840STT5</accession>
<dbReference type="EMBL" id="JACHFM010000004">
    <property type="protein sequence ID" value="MBB5223925.1"/>
    <property type="molecule type" value="Genomic_DNA"/>
</dbReference>
<dbReference type="InterPro" id="IPR010466">
    <property type="entry name" value="DUF1058"/>
</dbReference>
<dbReference type="RefSeq" id="WP_184153774.1">
    <property type="nucleotide sequence ID" value="NZ_JACHFM010000004.1"/>
</dbReference>
<evidence type="ECO:0000313" key="4">
    <source>
        <dbReference type="Proteomes" id="UP000549457"/>
    </source>
</evidence>
<protein>
    <submittedName>
        <fullName evidence="3">SH3-like domain-containing protein</fullName>
    </submittedName>
</protein>
<proteinExistence type="predicted"/>
<keyword evidence="1" id="KW-0732">Signal</keyword>
<dbReference type="SMART" id="SM00287">
    <property type="entry name" value="SH3b"/>
    <property type="match status" value="2"/>
</dbReference>
<name>A0A840STT5_9RHOB</name>
<keyword evidence="4" id="KW-1185">Reference proteome</keyword>
<feature type="signal peptide" evidence="1">
    <location>
        <begin position="1"/>
        <end position="31"/>
    </location>
</feature>
<dbReference type="AlphaFoldDB" id="A0A840STT5"/>
<sequence length="190" mass="19856">MSGILVMNAVTRFLPACALALAAFAGPPVLAQGTDQMAAGAAAGAVPGVGAVTNLPIPRFVSLRANEANARRGPSLDQRVDWEFVHRGLPLEVTAEYGQWRRVQDADGMGGWVHHALLSGVRTALVTSGDPVPLRAEPEESAVVRALAEPGAIGRVEACKGAWCEIAAGSVSGWVLRRVLWGVSADETIE</sequence>
<feature type="domain" description="SH3b" evidence="2">
    <location>
        <begin position="58"/>
        <end position="121"/>
    </location>
</feature>
<comment type="caution">
    <text evidence="3">The sequence shown here is derived from an EMBL/GenBank/DDBJ whole genome shotgun (WGS) entry which is preliminary data.</text>
</comment>
<dbReference type="Proteomes" id="UP000549457">
    <property type="component" value="Unassembled WGS sequence"/>
</dbReference>